<dbReference type="RefSeq" id="XP_021121073.1">
    <property type="nucleotide sequence ID" value="XM_021265414.1"/>
</dbReference>
<dbReference type="Proteomes" id="UP000694906">
    <property type="component" value="Unplaced"/>
</dbReference>
<protein>
    <submittedName>
        <fullName evidence="2">Uncharacterized protein C1orf105 homolog</fullName>
    </submittedName>
</protein>
<name>A0AAX6TK21_HETGA</name>
<dbReference type="Pfam" id="PF15081">
    <property type="entry name" value="DUF4548"/>
    <property type="match status" value="1"/>
</dbReference>
<evidence type="ECO:0000313" key="1">
    <source>
        <dbReference type="Proteomes" id="UP000694906"/>
    </source>
</evidence>
<dbReference type="PANTHER" id="PTHR39410:SF1">
    <property type="entry name" value="RIKEN CDNA 4930558K02 GENE"/>
    <property type="match status" value="1"/>
</dbReference>
<reference evidence="2" key="1">
    <citation type="submission" date="2025-08" db="UniProtKB">
        <authorList>
            <consortium name="RefSeq"/>
        </authorList>
    </citation>
    <scope>IDENTIFICATION</scope>
</reference>
<gene>
    <name evidence="2" type="primary">CUNH1orf105</name>
</gene>
<dbReference type="GeneID" id="101699725"/>
<dbReference type="InterPro" id="IPR027845">
    <property type="entry name" value="DUF4548"/>
</dbReference>
<proteinExistence type="predicted"/>
<dbReference type="PANTHER" id="PTHR39410">
    <property type="entry name" value="RIKEN CDNA 4930558K02 GENE"/>
    <property type="match status" value="1"/>
</dbReference>
<sequence>MDPELLRNKWLCPTRREVKMVKPRTMTIPDGPKLSLKNFMNHRMFSSSKKLTVTGFKATSPFHPLLFQDIRTSFYLTEYSWSGGQVMFLSAIPEDYSTYQSPAPF</sequence>
<dbReference type="AlphaFoldDB" id="A0AAX6TK21"/>
<dbReference type="KEGG" id="hgl:101699725"/>
<evidence type="ECO:0000313" key="2">
    <source>
        <dbReference type="RefSeq" id="XP_021121073.1"/>
    </source>
</evidence>
<keyword evidence="1" id="KW-1185">Reference proteome</keyword>
<organism evidence="1 2">
    <name type="scientific">Heterocephalus glaber</name>
    <name type="common">Naked mole rat</name>
    <dbReference type="NCBI Taxonomy" id="10181"/>
    <lineage>
        <taxon>Eukaryota</taxon>
        <taxon>Metazoa</taxon>
        <taxon>Chordata</taxon>
        <taxon>Craniata</taxon>
        <taxon>Vertebrata</taxon>
        <taxon>Euteleostomi</taxon>
        <taxon>Mammalia</taxon>
        <taxon>Eutheria</taxon>
        <taxon>Euarchontoglires</taxon>
        <taxon>Glires</taxon>
        <taxon>Rodentia</taxon>
        <taxon>Hystricomorpha</taxon>
        <taxon>Bathyergidae</taxon>
        <taxon>Heterocephalus</taxon>
    </lineage>
</organism>
<accession>A0AAX6TK21</accession>
<dbReference type="CTD" id="101642985"/>